<proteinExistence type="predicted"/>
<organism evidence="2 3">
    <name type="scientific">Agrobacterium vitis</name>
    <name type="common">Rhizobium vitis</name>
    <dbReference type="NCBI Taxonomy" id="373"/>
    <lineage>
        <taxon>Bacteria</taxon>
        <taxon>Pseudomonadati</taxon>
        <taxon>Pseudomonadota</taxon>
        <taxon>Alphaproteobacteria</taxon>
        <taxon>Hyphomicrobiales</taxon>
        <taxon>Rhizobiaceae</taxon>
        <taxon>Rhizobium/Agrobacterium group</taxon>
        <taxon>Agrobacterium</taxon>
    </lineage>
</organism>
<dbReference type="Proteomes" id="UP000436911">
    <property type="component" value="Unassembled WGS sequence"/>
</dbReference>
<dbReference type="RefSeq" id="WP_143116651.1">
    <property type="nucleotide sequence ID" value="NZ_MBFB02000017.1"/>
</dbReference>
<evidence type="ECO:0000313" key="2">
    <source>
        <dbReference type="EMBL" id="KAA3526132.1"/>
    </source>
</evidence>
<reference evidence="2 3" key="1">
    <citation type="submission" date="2018-08" db="EMBL/GenBank/DDBJ databases">
        <title>Genome sequencing of Agrobacterium vitis strain ICMP 10754.</title>
        <authorList>
            <person name="Visnovsky S.B."/>
            <person name="Pitman A.R."/>
        </authorList>
    </citation>
    <scope>NUCLEOTIDE SEQUENCE [LARGE SCALE GENOMIC DNA]</scope>
    <source>
        <strain evidence="2 3">ICMP 10754</strain>
    </source>
</reference>
<name>A0A6I4EPB7_AGRVI</name>
<evidence type="ECO:0000256" key="1">
    <source>
        <dbReference type="SAM" id="MobiDB-lite"/>
    </source>
</evidence>
<dbReference type="OrthoDB" id="7916728at2"/>
<protein>
    <recommendedName>
        <fullName evidence="4">Ribbon-helix-helix protein CopG domain-containing protein</fullName>
    </recommendedName>
</protein>
<gene>
    <name evidence="2" type="ORF">DXT89_16540</name>
</gene>
<evidence type="ECO:0008006" key="4">
    <source>
        <dbReference type="Google" id="ProtNLM"/>
    </source>
</evidence>
<dbReference type="AlphaFoldDB" id="A0A6I4EPB7"/>
<feature type="region of interest" description="Disordered" evidence="1">
    <location>
        <begin position="1"/>
        <end position="20"/>
    </location>
</feature>
<evidence type="ECO:0000313" key="3">
    <source>
        <dbReference type="Proteomes" id="UP000436911"/>
    </source>
</evidence>
<sequence>MKSIDETKKPKKGRPPVDSEAINLRLASDVMAALDEFRRTQLDLPNRQEAIRRILIEYLLSEK</sequence>
<comment type="caution">
    <text evidence="2">The sequence shown here is derived from an EMBL/GenBank/DDBJ whole genome shotgun (WGS) entry which is preliminary data.</text>
</comment>
<dbReference type="EMBL" id="QUSG01000008">
    <property type="protein sequence ID" value="KAA3526132.1"/>
    <property type="molecule type" value="Genomic_DNA"/>
</dbReference>
<accession>A0A6I4EPB7</accession>